<proteinExistence type="predicted"/>
<comment type="caution">
    <text evidence="4">The sequence shown here is derived from an EMBL/GenBank/DDBJ whole genome shotgun (WGS) entry which is preliminary data.</text>
</comment>
<keyword evidence="5" id="KW-1185">Reference proteome</keyword>
<feature type="domain" description="FAD dependent oxidoreductase" evidence="3">
    <location>
        <begin position="64"/>
        <end position="264"/>
    </location>
</feature>
<evidence type="ECO:0000259" key="3">
    <source>
        <dbReference type="Pfam" id="PF01266"/>
    </source>
</evidence>
<evidence type="ECO:0000256" key="2">
    <source>
        <dbReference type="SAM" id="SignalP"/>
    </source>
</evidence>
<dbReference type="Pfam" id="PF01266">
    <property type="entry name" value="DAO"/>
    <property type="match status" value="1"/>
</dbReference>
<dbReference type="PANTHER" id="PTHR38111:SF5">
    <property type="entry name" value="TRANSCRIPTION FACTOR DOMAIN-CONTAINING PROTEIN"/>
    <property type="match status" value="1"/>
</dbReference>
<dbReference type="Gene3D" id="3.40.50.150">
    <property type="entry name" value="Vaccinia Virus protein VP39"/>
    <property type="match status" value="1"/>
</dbReference>
<dbReference type="InterPro" id="IPR053178">
    <property type="entry name" value="Osmoadaptation_assoc"/>
</dbReference>
<dbReference type="AlphaFoldDB" id="A0A2G7G9K8"/>
<accession>A0A2G7G9K8</accession>
<gene>
    <name evidence="4" type="ORF">AARAC_000529</name>
</gene>
<feature type="chain" id="PRO_5013728300" description="FAD dependent oxidoreductase domain-containing protein" evidence="2">
    <location>
        <begin position="23"/>
        <end position="1016"/>
    </location>
</feature>
<keyword evidence="2" id="KW-0732">Signal</keyword>
<dbReference type="Gene3D" id="3.40.50.720">
    <property type="entry name" value="NAD(P)-binding Rossmann-like Domain"/>
    <property type="match status" value="2"/>
</dbReference>
<name>A0A2G7G9K8_9EURO</name>
<dbReference type="EMBL" id="NEXV01000096">
    <property type="protein sequence ID" value="PIG88731.1"/>
    <property type="molecule type" value="Genomic_DNA"/>
</dbReference>
<reference evidence="4 5" key="1">
    <citation type="submission" date="2017-05" db="EMBL/GenBank/DDBJ databases">
        <title>Genome sequence for an aflatoxigenic pathogen of Argentinian peanut, Aspergillus arachidicola.</title>
        <authorList>
            <person name="Moore G."/>
            <person name="Beltz S.B."/>
            <person name="Mack B.M."/>
        </authorList>
    </citation>
    <scope>NUCLEOTIDE SEQUENCE [LARGE SCALE GENOMIC DNA]</scope>
    <source>
        <strain evidence="4 5">CBS 117610</strain>
    </source>
</reference>
<dbReference type="SUPFAM" id="SSF51971">
    <property type="entry name" value="Nucleotide-binding domain"/>
    <property type="match status" value="1"/>
</dbReference>
<evidence type="ECO:0000256" key="1">
    <source>
        <dbReference type="SAM" id="MobiDB-lite"/>
    </source>
</evidence>
<dbReference type="Proteomes" id="UP000231358">
    <property type="component" value="Unassembled WGS sequence"/>
</dbReference>
<evidence type="ECO:0000313" key="5">
    <source>
        <dbReference type="Proteomes" id="UP000231358"/>
    </source>
</evidence>
<dbReference type="STRING" id="656916.A0A2G7G9K8"/>
<feature type="signal peptide" evidence="2">
    <location>
        <begin position="1"/>
        <end position="22"/>
    </location>
</feature>
<organism evidence="4 5">
    <name type="scientific">Aspergillus arachidicola</name>
    <dbReference type="NCBI Taxonomy" id="656916"/>
    <lineage>
        <taxon>Eukaryota</taxon>
        <taxon>Fungi</taxon>
        <taxon>Dikarya</taxon>
        <taxon>Ascomycota</taxon>
        <taxon>Pezizomycotina</taxon>
        <taxon>Eurotiomycetes</taxon>
        <taxon>Eurotiomycetidae</taxon>
        <taxon>Eurotiales</taxon>
        <taxon>Aspergillaceae</taxon>
        <taxon>Aspergillus</taxon>
        <taxon>Aspergillus subgen. Circumdati</taxon>
    </lineage>
</organism>
<dbReference type="InterPro" id="IPR006076">
    <property type="entry name" value="FAD-dep_OxRdtase"/>
</dbReference>
<protein>
    <recommendedName>
        <fullName evidence="3">FAD dependent oxidoreductase domain-containing protein</fullName>
    </recommendedName>
</protein>
<dbReference type="PANTHER" id="PTHR38111">
    <property type="entry name" value="ZN(2)-C6 FUNGAL-TYPE DOMAIN-CONTAINING PROTEIN-RELATED"/>
    <property type="match status" value="1"/>
</dbReference>
<dbReference type="InterPro" id="IPR029063">
    <property type="entry name" value="SAM-dependent_MTases_sf"/>
</dbReference>
<sequence length="1016" mass="112903">MDVTIIGSGIIGLLSALVLTDAQYKVTIIACDLPGDQNQNWASPWAGAAIHPHPDVKVQSLQTESLKYYWALANRDFTSGVQVVKATEFYDDREDDSTIWYNVFCHGIVYFLKVNYTRCDIAVHASGLGASQLAGDKDVLPIRGQTMFLETDFDELAMFQGSHYTYVIPRMYSGGAIVGGVSQEGNLDHNVNESLRPDILRWVKRLSMGRLQSLDPSKDSTKDIVAFRPGRKGGYRIEAEDNVVHAYRFGSLGYVYSYGAALKLLELVDTTSQSDFPLVHPPNMWNGRTHTKTAGTPDYDDPIFWDTKFATGQDVGEWLNPGESLIQAVLSDLDNRSFVQRSPRVLHLGPGISKLGTKLREAFVHRDWKGSGIVNVDFSSEAVRLGQEIESKQDPSHAMHWLRADLRSWNDMSSLAPLAPFDIIIDKSTSDAIATSPSTTLSPTSISQDTCPVVRDVANTQGETTLSPVELLALHLVPLTSEGTMWFSLSYSTMRFDNLPRLANHWDLVSRTPLKAPQGQTSSFAHVPECRKYGADCPGYKRSLKFQDEGPRLHGLYLITSPDTDGSDEGSSPISDSLPVKAQLHMRCFTNASLDQQICPSLAFKSFLSQQPRLFKEFVCASFPTMYYHNEFRFGPGFTFPDNVIKKFGSKPYYDATVMCLSLAWLAHQTKDPNLQYASRAKYTEALSGIQYALRSDDIGSDALLMAVILLAFYEMNVRTSDDAWIFHANAVKMLMKTRGMRAHLTGPGRVCHFAFRPFLIGAALQKGESCFLDEDPWQDLASALRTEDSQKQDEWAFYIDVYETIFMELVKCPGYIKEARAIVSVTSPEARSLAYRIRTTCDRLRRLSKEMRTLLSAHNQRKQGITLRFVGPEPNLFPETSPSLLLRAGVDAVRILEQILHQITVPTPTVEQTLIIRDGALTPVSSPESSGDAESPPRLSFDLSCELGNGPQASVGNDDQRALTWLDRVAGAMGLLGAEITYGMKPGVQTDLAVRTVRTLTPVDDDLPEPRRSSD</sequence>
<evidence type="ECO:0000313" key="4">
    <source>
        <dbReference type="EMBL" id="PIG88731.1"/>
    </source>
</evidence>
<feature type="region of interest" description="Disordered" evidence="1">
    <location>
        <begin position="922"/>
        <end position="944"/>
    </location>
</feature>